<proteinExistence type="predicted"/>
<evidence type="ECO:0000313" key="2">
    <source>
        <dbReference type="EMBL" id="GGC33326.1"/>
    </source>
</evidence>
<keyword evidence="3" id="KW-1185">Reference proteome</keyword>
<dbReference type="RefSeq" id="WP_188440391.1">
    <property type="nucleotide sequence ID" value="NZ_BMFD01000003.1"/>
</dbReference>
<dbReference type="Gene3D" id="3.40.50.720">
    <property type="entry name" value="NAD(P)-binding Rossmann-like Domain"/>
    <property type="match status" value="1"/>
</dbReference>
<feature type="domain" description="NmrA-like" evidence="1">
    <location>
        <begin position="2"/>
        <end position="284"/>
    </location>
</feature>
<accession>A0ABQ1M119</accession>
<dbReference type="InterPro" id="IPR008030">
    <property type="entry name" value="NmrA-like"/>
</dbReference>
<sequence>MILVTGANGQYGNATINHLLDQDARAEEIIAMVRNTESAKELKEKGVQIRKGDYNDYSSLVSAFSGVKHLLFISSSDIQNRNKQHENVLKAAKESGVEHIIYTSFLSKNETESSPLWLVSQSHLQTENWLKDSGINYTILKNNLYMDFVPAFVGDQVLETGLVFLPAGDGKVGAVLRSEMAEATARILGSSKLQGKVYNFTNSEAFSYQEVANTIAEISGKSIDYISPTAEEYARILGEYGVPSDLIGLFSSFAIAQAKDELDAVSSDLEFLLGRKPTSMSTFLSKVYSK</sequence>
<dbReference type="InterPro" id="IPR052718">
    <property type="entry name" value="NmrA-type_oxidoreductase"/>
</dbReference>
<gene>
    <name evidence="2" type="ORF">GCM10010993_10290</name>
</gene>
<dbReference type="PANTHER" id="PTHR47129:SF1">
    <property type="entry name" value="NMRA-LIKE DOMAIN-CONTAINING PROTEIN"/>
    <property type="match status" value="1"/>
</dbReference>
<dbReference type="Gene3D" id="3.90.25.10">
    <property type="entry name" value="UDP-galactose 4-epimerase, domain 1"/>
    <property type="match status" value="1"/>
</dbReference>
<dbReference type="PANTHER" id="PTHR47129">
    <property type="entry name" value="QUINONE OXIDOREDUCTASE 2"/>
    <property type="match status" value="1"/>
</dbReference>
<dbReference type="SUPFAM" id="SSF51735">
    <property type="entry name" value="NAD(P)-binding Rossmann-fold domains"/>
    <property type="match status" value="1"/>
</dbReference>
<comment type="caution">
    <text evidence="2">The sequence shown here is derived from an EMBL/GenBank/DDBJ whole genome shotgun (WGS) entry which is preliminary data.</text>
</comment>
<reference evidence="3" key="1">
    <citation type="journal article" date="2019" name="Int. J. Syst. Evol. Microbiol.">
        <title>The Global Catalogue of Microorganisms (GCM) 10K type strain sequencing project: providing services to taxonomists for standard genome sequencing and annotation.</title>
        <authorList>
            <consortium name="The Broad Institute Genomics Platform"/>
            <consortium name="The Broad Institute Genome Sequencing Center for Infectious Disease"/>
            <person name="Wu L."/>
            <person name="Ma J."/>
        </authorList>
    </citation>
    <scope>NUCLEOTIDE SEQUENCE [LARGE SCALE GENOMIC DNA]</scope>
    <source>
        <strain evidence="3">CGMCC 1.12479</strain>
    </source>
</reference>
<name>A0ABQ1M119_9BACT</name>
<dbReference type="Proteomes" id="UP000635885">
    <property type="component" value="Unassembled WGS sequence"/>
</dbReference>
<dbReference type="EMBL" id="BMFD01000003">
    <property type="protein sequence ID" value="GGC33326.1"/>
    <property type="molecule type" value="Genomic_DNA"/>
</dbReference>
<dbReference type="CDD" id="cd05269">
    <property type="entry name" value="TMR_SDR_a"/>
    <property type="match status" value="1"/>
</dbReference>
<dbReference type="InterPro" id="IPR036291">
    <property type="entry name" value="NAD(P)-bd_dom_sf"/>
</dbReference>
<evidence type="ECO:0000259" key="1">
    <source>
        <dbReference type="Pfam" id="PF05368"/>
    </source>
</evidence>
<dbReference type="Pfam" id="PF05368">
    <property type="entry name" value="NmrA"/>
    <property type="match status" value="1"/>
</dbReference>
<protein>
    <submittedName>
        <fullName evidence="2">NAD(P)-dependent oxidoreductase</fullName>
    </submittedName>
</protein>
<organism evidence="2 3">
    <name type="scientific">Belliella aquatica</name>
    <dbReference type="NCBI Taxonomy" id="1323734"/>
    <lineage>
        <taxon>Bacteria</taxon>
        <taxon>Pseudomonadati</taxon>
        <taxon>Bacteroidota</taxon>
        <taxon>Cytophagia</taxon>
        <taxon>Cytophagales</taxon>
        <taxon>Cyclobacteriaceae</taxon>
        <taxon>Belliella</taxon>
    </lineage>
</organism>
<evidence type="ECO:0000313" key="3">
    <source>
        <dbReference type="Proteomes" id="UP000635885"/>
    </source>
</evidence>